<comment type="caution">
    <text evidence="1">The sequence shown here is derived from an EMBL/GenBank/DDBJ whole genome shotgun (WGS) entry which is preliminary data.</text>
</comment>
<reference evidence="1 2" key="1">
    <citation type="submission" date="2020-03" db="EMBL/GenBank/DDBJ databases">
        <title>Isolation and identification of active actinomycetes.</title>
        <authorList>
            <person name="Sun X."/>
        </authorList>
    </citation>
    <scope>NUCLEOTIDE SEQUENCE [LARGE SCALE GENOMIC DNA]</scope>
    <source>
        <strain evidence="1 2">NEAU-D13</strain>
    </source>
</reference>
<dbReference type="Gene3D" id="3.40.50.1820">
    <property type="entry name" value="alpha/beta hydrolase"/>
    <property type="match status" value="1"/>
</dbReference>
<evidence type="ECO:0008006" key="3">
    <source>
        <dbReference type="Google" id="ProtNLM"/>
    </source>
</evidence>
<dbReference type="Proteomes" id="UP000481360">
    <property type="component" value="Unassembled WGS sequence"/>
</dbReference>
<accession>A0A7C9W2C6</accession>
<evidence type="ECO:0000313" key="1">
    <source>
        <dbReference type="EMBL" id="NGY64321.1"/>
    </source>
</evidence>
<name>A0A7C9W2C6_9PSEU</name>
<evidence type="ECO:0000313" key="2">
    <source>
        <dbReference type="Proteomes" id="UP000481360"/>
    </source>
</evidence>
<protein>
    <recommendedName>
        <fullName evidence="3">PGAP1-like protein</fullName>
    </recommendedName>
</protein>
<dbReference type="EMBL" id="JAAMPJ010000012">
    <property type="protein sequence ID" value="NGY64321.1"/>
    <property type="molecule type" value="Genomic_DNA"/>
</dbReference>
<dbReference type="InterPro" id="IPR029058">
    <property type="entry name" value="AB_hydrolase_fold"/>
</dbReference>
<dbReference type="RefSeq" id="WP_166053126.1">
    <property type="nucleotide sequence ID" value="NZ_JAAMPJ010000012.1"/>
</dbReference>
<sequence length="508" mass="57048">MNENRRLPVIYVRGFAGKPSGIDRAIDDPLYGFNEGSVHVRVDGHAQPQFYQFEGPLLRLIRDKKYELHVHGNQRGHLESRPDDSVPPATIWVHRFYDQAASSLHPKPVEFRLEQAAEDLFELVKLVRLKTGAPRVFLVAHSMGGLICRSMIQRVIPENQNGSSTPLDYVDRLFTYGTPHGGIEFSIGFGLLEKLRDTFDLGDAAIFGPERMYQYLTPHRRPDEDPPAGWNPAVIPADVFPPERVFCLVGTNPQDYEVALGLSSKAAGVRSDGLVQIENAFVPDANRAFVHRSHSGRYGLVNSEEGYQNLWRFLFGDLRVDVELVNLNLPGTREDDTSWQLDVQLAIRGLPILVHEQIAAHHCPIQIEWPEVGDLADRPWPLVTTFLSANVDERPIGADSLRYALHVRLLSIVERTGLLDFTSHLEQTADFDDTLVVDLKPSNGVLSASARWNSEIPGSIRDFHPDPDPINDQNPADDLWQTDVLLPAAQRQVFGETAAVRLTIRPWN</sequence>
<dbReference type="AlphaFoldDB" id="A0A7C9W2C6"/>
<gene>
    <name evidence="1" type="ORF">G7043_35945</name>
</gene>
<keyword evidence="2" id="KW-1185">Reference proteome</keyword>
<organism evidence="1 2">
    <name type="scientific">Lentzea alba</name>
    <dbReference type="NCBI Taxonomy" id="2714351"/>
    <lineage>
        <taxon>Bacteria</taxon>
        <taxon>Bacillati</taxon>
        <taxon>Actinomycetota</taxon>
        <taxon>Actinomycetes</taxon>
        <taxon>Pseudonocardiales</taxon>
        <taxon>Pseudonocardiaceae</taxon>
        <taxon>Lentzea</taxon>
    </lineage>
</organism>
<dbReference type="SUPFAM" id="SSF53474">
    <property type="entry name" value="alpha/beta-Hydrolases"/>
    <property type="match status" value="1"/>
</dbReference>
<proteinExistence type="predicted"/>